<keyword evidence="3" id="KW-1133">Transmembrane helix</keyword>
<dbReference type="EMBL" id="AGEG01000016">
    <property type="protein sequence ID" value="EHR36192.1"/>
    <property type="molecule type" value="Genomic_DNA"/>
</dbReference>
<dbReference type="STRING" id="883113.HMPREF9708_01453"/>
<comment type="similarity">
    <text evidence="1 2">Belongs to the BioY family.</text>
</comment>
<organism evidence="4 5">
    <name type="scientific">Facklamia languida CCUG 37842</name>
    <dbReference type="NCBI Taxonomy" id="883113"/>
    <lineage>
        <taxon>Bacteria</taxon>
        <taxon>Bacillati</taxon>
        <taxon>Bacillota</taxon>
        <taxon>Bacilli</taxon>
        <taxon>Lactobacillales</taxon>
        <taxon>Aerococcaceae</taxon>
        <taxon>Facklamia</taxon>
    </lineage>
</organism>
<reference evidence="4 5" key="1">
    <citation type="submission" date="2012-01" db="EMBL/GenBank/DDBJ databases">
        <title>The Genome Sequence of Facklamia languida CCUG 37842.</title>
        <authorList>
            <consortium name="The Broad Institute Genome Sequencing Platform"/>
            <person name="Earl A."/>
            <person name="Ward D."/>
            <person name="Feldgarden M."/>
            <person name="Gevers D."/>
            <person name="Huys G."/>
            <person name="Young S.K."/>
            <person name="Zeng Q."/>
            <person name="Gargeya S."/>
            <person name="Fitzgerald M."/>
            <person name="Haas B."/>
            <person name="Abouelleil A."/>
            <person name="Alvarado L."/>
            <person name="Arachchi H.M."/>
            <person name="Berlin A."/>
            <person name="Chapman S.B."/>
            <person name="Gearin G."/>
            <person name="Goldberg J."/>
            <person name="Griggs A."/>
            <person name="Gujja S."/>
            <person name="Hansen M."/>
            <person name="Heiman D."/>
            <person name="Howarth C."/>
            <person name="Larimer J."/>
            <person name="Lui A."/>
            <person name="MacDonald P.J.P."/>
            <person name="McCowen C."/>
            <person name="Montmayeur A."/>
            <person name="Murphy C."/>
            <person name="Neiman D."/>
            <person name="Pearson M."/>
            <person name="Priest M."/>
            <person name="Roberts A."/>
            <person name="Saif S."/>
            <person name="Shea T."/>
            <person name="Sisk P."/>
            <person name="Stolte C."/>
            <person name="Sykes S."/>
            <person name="Wortman J."/>
            <person name="Nusbaum C."/>
            <person name="Birren B."/>
        </authorList>
    </citation>
    <scope>NUCLEOTIDE SEQUENCE [LARGE SCALE GENOMIC DNA]</scope>
    <source>
        <strain evidence="4 5">CCUG 37842</strain>
    </source>
</reference>
<evidence type="ECO:0000256" key="2">
    <source>
        <dbReference type="PIRNR" id="PIRNR016661"/>
    </source>
</evidence>
<keyword evidence="5" id="KW-1185">Reference proteome</keyword>
<keyword evidence="2" id="KW-0813">Transport</keyword>
<evidence type="ECO:0000313" key="5">
    <source>
        <dbReference type="Proteomes" id="UP000006190"/>
    </source>
</evidence>
<dbReference type="PANTHER" id="PTHR34295">
    <property type="entry name" value="BIOTIN TRANSPORTER BIOY"/>
    <property type="match status" value="1"/>
</dbReference>
<dbReference type="Gene3D" id="1.10.1760.20">
    <property type="match status" value="1"/>
</dbReference>
<name>H3NKR4_9LACT</name>
<accession>H3NKR4</accession>
<sequence>MITKQITRIAIGLALLIVASQLSLPIGPVPITLQSLVVLILALSLPLKEALTLHALYLVLGLIGLPVFANFTGGWAAVLKPSFGFILSFLVVCLVVEGMKKRHYPLWLMALLASLTIYLIGIPYMAWVLNGYLGHGLSLGQILSLGMFPFLIGDLLKAVLAVLISRRLRPLLESQTP</sequence>
<dbReference type="PANTHER" id="PTHR34295:SF1">
    <property type="entry name" value="BIOTIN TRANSPORTER BIOY"/>
    <property type="match status" value="1"/>
</dbReference>
<dbReference type="AlphaFoldDB" id="H3NKR4"/>
<dbReference type="RefSeq" id="WP_006309670.1">
    <property type="nucleotide sequence ID" value="NZ_JH601133.1"/>
</dbReference>
<feature type="transmembrane region" description="Helical" evidence="3">
    <location>
        <begin position="31"/>
        <end position="48"/>
    </location>
</feature>
<comment type="subcellular location">
    <subcellularLocation>
        <location evidence="2">Cell membrane</location>
        <topology evidence="2">Multi-pass membrane protein</topology>
    </subcellularLocation>
</comment>
<dbReference type="HOGENOM" id="CLU_077931_3_1_9"/>
<dbReference type="PATRIC" id="fig|883113.3.peg.1452"/>
<dbReference type="eggNOG" id="COG1268">
    <property type="taxonomic scope" value="Bacteria"/>
</dbReference>
<feature type="transmembrane region" description="Helical" evidence="3">
    <location>
        <begin position="106"/>
        <end position="127"/>
    </location>
</feature>
<evidence type="ECO:0000256" key="3">
    <source>
        <dbReference type="SAM" id="Phobius"/>
    </source>
</evidence>
<feature type="transmembrane region" description="Helical" evidence="3">
    <location>
        <begin position="139"/>
        <end position="164"/>
    </location>
</feature>
<dbReference type="Proteomes" id="UP000006190">
    <property type="component" value="Unassembled WGS sequence"/>
</dbReference>
<dbReference type="InterPro" id="IPR003784">
    <property type="entry name" value="BioY"/>
</dbReference>
<feature type="transmembrane region" description="Helical" evidence="3">
    <location>
        <begin position="82"/>
        <end position="99"/>
    </location>
</feature>
<protein>
    <recommendedName>
        <fullName evidence="2">Biotin transporter</fullName>
    </recommendedName>
</protein>
<evidence type="ECO:0000313" key="4">
    <source>
        <dbReference type="EMBL" id="EHR36192.1"/>
    </source>
</evidence>
<evidence type="ECO:0000256" key="1">
    <source>
        <dbReference type="ARBA" id="ARBA00010692"/>
    </source>
</evidence>
<dbReference type="OrthoDB" id="9803495at2"/>
<dbReference type="PIRSF" id="PIRSF016661">
    <property type="entry name" value="BioY"/>
    <property type="match status" value="1"/>
</dbReference>
<keyword evidence="2 3" id="KW-0472">Membrane</keyword>
<dbReference type="GO" id="GO:0005886">
    <property type="term" value="C:plasma membrane"/>
    <property type="evidence" value="ECO:0007669"/>
    <property type="project" value="UniProtKB-SubCell"/>
</dbReference>
<gene>
    <name evidence="4" type="ORF">HMPREF9708_01453</name>
</gene>
<feature type="transmembrane region" description="Helical" evidence="3">
    <location>
        <begin position="55"/>
        <end position="76"/>
    </location>
</feature>
<keyword evidence="3" id="KW-0812">Transmembrane</keyword>
<dbReference type="Pfam" id="PF02632">
    <property type="entry name" value="BioY"/>
    <property type="match status" value="1"/>
</dbReference>
<proteinExistence type="inferred from homology"/>
<dbReference type="GO" id="GO:0015225">
    <property type="term" value="F:biotin transmembrane transporter activity"/>
    <property type="evidence" value="ECO:0007669"/>
    <property type="project" value="UniProtKB-UniRule"/>
</dbReference>
<comment type="caution">
    <text evidence="4">The sequence shown here is derived from an EMBL/GenBank/DDBJ whole genome shotgun (WGS) entry which is preliminary data.</text>
</comment>
<keyword evidence="2" id="KW-1003">Cell membrane</keyword>